<protein>
    <submittedName>
        <fullName evidence="2">Uncharacterized protein</fullName>
    </submittedName>
</protein>
<gene>
    <name evidence="2" type="ORF">AK830_g55</name>
</gene>
<feature type="region of interest" description="Disordered" evidence="1">
    <location>
        <begin position="119"/>
        <end position="150"/>
    </location>
</feature>
<dbReference type="EMBL" id="LKCW01000001">
    <property type="protein sequence ID" value="KPM46395.1"/>
    <property type="molecule type" value="Genomic_DNA"/>
</dbReference>
<accession>A0A0P7BHE9</accession>
<organism evidence="2 3">
    <name type="scientific">Neonectria ditissima</name>
    <dbReference type="NCBI Taxonomy" id="78410"/>
    <lineage>
        <taxon>Eukaryota</taxon>
        <taxon>Fungi</taxon>
        <taxon>Dikarya</taxon>
        <taxon>Ascomycota</taxon>
        <taxon>Pezizomycotina</taxon>
        <taxon>Sordariomycetes</taxon>
        <taxon>Hypocreomycetidae</taxon>
        <taxon>Hypocreales</taxon>
        <taxon>Nectriaceae</taxon>
        <taxon>Neonectria</taxon>
    </lineage>
</organism>
<feature type="region of interest" description="Disordered" evidence="1">
    <location>
        <begin position="1"/>
        <end position="54"/>
    </location>
</feature>
<dbReference type="AlphaFoldDB" id="A0A0P7BHE9"/>
<feature type="compositionally biased region" description="Polar residues" evidence="1">
    <location>
        <begin position="14"/>
        <end position="33"/>
    </location>
</feature>
<name>A0A0P7BHE9_9HYPO</name>
<evidence type="ECO:0000313" key="2">
    <source>
        <dbReference type="EMBL" id="KPM46395.1"/>
    </source>
</evidence>
<keyword evidence="3" id="KW-1185">Reference proteome</keyword>
<comment type="caution">
    <text evidence="2">The sequence shown here is derived from an EMBL/GenBank/DDBJ whole genome shotgun (WGS) entry which is preliminary data.</text>
</comment>
<feature type="region of interest" description="Disordered" evidence="1">
    <location>
        <begin position="202"/>
        <end position="233"/>
    </location>
</feature>
<evidence type="ECO:0000313" key="3">
    <source>
        <dbReference type="Proteomes" id="UP000050424"/>
    </source>
</evidence>
<feature type="compositionally biased region" description="Basic and acidic residues" evidence="1">
    <location>
        <begin position="202"/>
        <end position="215"/>
    </location>
</feature>
<reference evidence="2 3" key="1">
    <citation type="submission" date="2015-09" db="EMBL/GenBank/DDBJ databases">
        <title>Draft genome of a European isolate of the apple canker pathogen Neonectria ditissima.</title>
        <authorList>
            <person name="Gomez-Cortecero A."/>
            <person name="Harrison R.J."/>
            <person name="Armitage A.D."/>
        </authorList>
    </citation>
    <scope>NUCLEOTIDE SEQUENCE [LARGE SCALE GENOMIC DNA]</scope>
    <source>
        <strain evidence="2 3">R09/05</strain>
    </source>
</reference>
<proteinExistence type="predicted"/>
<feature type="compositionally biased region" description="Low complexity" evidence="1">
    <location>
        <begin position="535"/>
        <end position="544"/>
    </location>
</feature>
<feature type="compositionally biased region" description="Basic residues" evidence="1">
    <location>
        <begin position="1"/>
        <end position="11"/>
    </location>
</feature>
<dbReference type="OrthoDB" id="5060893at2759"/>
<feature type="compositionally biased region" description="Basic residues" evidence="1">
    <location>
        <begin position="34"/>
        <end position="52"/>
    </location>
</feature>
<evidence type="ECO:0000256" key="1">
    <source>
        <dbReference type="SAM" id="MobiDB-lite"/>
    </source>
</evidence>
<feature type="region of interest" description="Disordered" evidence="1">
    <location>
        <begin position="534"/>
        <end position="553"/>
    </location>
</feature>
<feature type="compositionally biased region" description="Basic and acidic residues" evidence="1">
    <location>
        <begin position="119"/>
        <end position="129"/>
    </location>
</feature>
<dbReference type="Proteomes" id="UP000050424">
    <property type="component" value="Unassembled WGS sequence"/>
</dbReference>
<sequence>MSPRPPRRLFRSGRSGTDSLTRPSPGTPQNRLSTTRRRPLKNARPRPRRLGRRLATSPALAAAAFRIFIQAHPDHTPLALDLYLSYQEHRQTARVQVFAPTDFHPRVLKRLPVAEDELSRPAKRPHIESSPDADQFETWTGGSDDSDTDLPRLTPIRTFWEDPCDVGVTRSAAPSYVVDLGLVKAFSTEGDDEDVVAEHATPCRDHGRSDDEHHSSRQRSHATTESHVDCALSSSPPESFLMRLVSMLSVFFIFAPCLLHLLHLLTALITYSTSPPPSETAIDWFGQASQIEIGLASVPRLVVFGDPELEVDCWRCQPGLQRSEEKINDMPLATEWISSSALYPNYKKCESASNGTFVPEAYFFDDLRHVLGSTLEDLESVATHGPSYFRFTPESIIRNRASTSPGRASLNENSSSLDPEYVFNLVASIAHQKHQVLQAFGVLYRMRSTIYERLPILFLESARNRARYMAILLDKLRWEADSGRCDWGSDQHRIHCLYRGRSSTEMPAVYKSEGLLQVYKAQYPGLPSSNEREASFASEASSLPSQPPCTPTGLPSPAVWSDAQKRNRTAQKLLDHLDVAVKAELRDIFYGDDIPMSQSDIIAWGHQLVIVCDLLGRFNDQAQQVVQGFPVGGELKGNVSRFIEDAVNRIHDVGPFLNEIALVRLRQMRDRANLGALRMEKLETQQRQLRRDIDRTLADAWRTYDKVHGRDVLSHFPAIDELVDEWNSTYEWIEHEYADVNNVYTSRMAEFNMHRDREKGAASWAEHLVIWSRWGLRDSRIDPVKTEALCWKRGALNSTDGIVVDSEGRATRCGDASARHG</sequence>